<dbReference type="NCBIfam" id="TIGR01549">
    <property type="entry name" value="HAD-SF-IA-v1"/>
    <property type="match status" value="1"/>
</dbReference>
<dbReference type="InterPro" id="IPR023214">
    <property type="entry name" value="HAD_sf"/>
</dbReference>
<dbReference type="RefSeq" id="WP_107324720.1">
    <property type="nucleotide sequence ID" value="NZ_NHSP01000069.1"/>
</dbReference>
<dbReference type="SUPFAM" id="SSF56784">
    <property type="entry name" value="HAD-like"/>
    <property type="match status" value="1"/>
</dbReference>
<evidence type="ECO:0000313" key="2">
    <source>
        <dbReference type="Proteomes" id="UP000241899"/>
    </source>
</evidence>
<sequence length="222" mass="23289">MRLKLAVFDVDGTLSDSQAHIHGAMSLAFATAGLPAPSLAQVLEIVGLSLPLAVARLAPDLPPEERSQIVECYKHSYFTQRAAQPAPLYPGAAEMLARLGARPDWLMGVATGKSRRGLTHLLGHYGLAGHFVTTQVADDHPSKPHPAMLLAALAETGVAATDAVMIGDTTYDMEMGRNAGLRTIAVSWGYHPVAALLAAGADRLVTDFTALEAALDDLMGGA</sequence>
<dbReference type="Pfam" id="PF13419">
    <property type="entry name" value="HAD_2"/>
    <property type="match status" value="1"/>
</dbReference>
<dbReference type="GO" id="GO:0008967">
    <property type="term" value="F:phosphoglycolate phosphatase activity"/>
    <property type="evidence" value="ECO:0007669"/>
    <property type="project" value="TreeGrafter"/>
</dbReference>
<dbReference type="NCBIfam" id="TIGR01509">
    <property type="entry name" value="HAD-SF-IA-v3"/>
    <property type="match status" value="1"/>
</dbReference>
<gene>
    <name evidence="1" type="ORF">C5F46_07400</name>
</gene>
<accession>A0A2T4JIV8</accession>
<dbReference type="Proteomes" id="UP000241899">
    <property type="component" value="Unassembled WGS sequence"/>
</dbReference>
<dbReference type="EMBL" id="PZKF01000013">
    <property type="protein sequence ID" value="PTE17851.1"/>
    <property type="molecule type" value="Genomic_DNA"/>
</dbReference>
<dbReference type="Gene3D" id="1.10.150.240">
    <property type="entry name" value="Putative phosphatase, domain 2"/>
    <property type="match status" value="1"/>
</dbReference>
<dbReference type="GO" id="GO:0005829">
    <property type="term" value="C:cytosol"/>
    <property type="evidence" value="ECO:0007669"/>
    <property type="project" value="TreeGrafter"/>
</dbReference>
<dbReference type="PANTHER" id="PTHR43434:SF24">
    <property type="entry name" value="HYDROLASE-RELATED"/>
    <property type="match status" value="1"/>
</dbReference>
<keyword evidence="2" id="KW-1185">Reference proteome</keyword>
<comment type="caution">
    <text evidence="1">The sequence shown here is derived from an EMBL/GenBank/DDBJ whole genome shotgun (WGS) entry which is preliminary data.</text>
</comment>
<dbReference type="GO" id="GO:0006281">
    <property type="term" value="P:DNA repair"/>
    <property type="evidence" value="ECO:0007669"/>
    <property type="project" value="TreeGrafter"/>
</dbReference>
<dbReference type="OrthoDB" id="9793014at2"/>
<name>A0A2T4JIV8_9RHOB</name>
<protein>
    <submittedName>
        <fullName evidence="1">HAD family hydrolase</fullName>
    </submittedName>
</protein>
<dbReference type="InterPro" id="IPR036412">
    <property type="entry name" value="HAD-like_sf"/>
</dbReference>
<dbReference type="InterPro" id="IPR023198">
    <property type="entry name" value="PGP-like_dom2"/>
</dbReference>
<proteinExistence type="predicted"/>
<evidence type="ECO:0000313" key="1">
    <source>
        <dbReference type="EMBL" id="PTE17851.1"/>
    </source>
</evidence>
<dbReference type="InterPro" id="IPR050155">
    <property type="entry name" value="HAD-like_hydrolase_sf"/>
</dbReference>
<dbReference type="PANTHER" id="PTHR43434">
    <property type="entry name" value="PHOSPHOGLYCOLATE PHOSPHATASE"/>
    <property type="match status" value="1"/>
</dbReference>
<dbReference type="SFLD" id="SFLDS00003">
    <property type="entry name" value="Haloacid_Dehalogenase"/>
    <property type="match status" value="1"/>
</dbReference>
<dbReference type="Gene3D" id="3.40.50.1000">
    <property type="entry name" value="HAD superfamily/HAD-like"/>
    <property type="match status" value="1"/>
</dbReference>
<dbReference type="SFLD" id="SFLDG01135">
    <property type="entry name" value="C1.5.6:_HAD__Beta-PGM__Phospha"/>
    <property type="match status" value="1"/>
</dbReference>
<dbReference type="InterPro" id="IPR006439">
    <property type="entry name" value="HAD-SF_hydro_IA"/>
</dbReference>
<organism evidence="1 2">
    <name type="scientific">Phaeovulum veldkampii DSM 11550</name>
    <dbReference type="NCBI Taxonomy" id="1185920"/>
    <lineage>
        <taxon>Bacteria</taxon>
        <taxon>Pseudomonadati</taxon>
        <taxon>Pseudomonadota</taxon>
        <taxon>Alphaproteobacteria</taxon>
        <taxon>Rhodobacterales</taxon>
        <taxon>Paracoccaceae</taxon>
        <taxon>Phaeovulum</taxon>
    </lineage>
</organism>
<keyword evidence="1" id="KW-0378">Hydrolase</keyword>
<dbReference type="AlphaFoldDB" id="A0A2T4JIV8"/>
<dbReference type="SFLD" id="SFLDG01129">
    <property type="entry name" value="C1.5:_HAD__Beta-PGM__Phosphata"/>
    <property type="match status" value="1"/>
</dbReference>
<dbReference type="InterPro" id="IPR041492">
    <property type="entry name" value="HAD_2"/>
</dbReference>
<reference evidence="1 2" key="1">
    <citation type="submission" date="2018-03" db="EMBL/GenBank/DDBJ databases">
        <title>Rhodobacter veldkampii.</title>
        <authorList>
            <person name="Meyer T.E."/>
            <person name="Miller S."/>
            <person name="Lodha T."/>
            <person name="Gandham S."/>
            <person name="Chintalapati S."/>
            <person name="Chintalapati V.R."/>
        </authorList>
    </citation>
    <scope>NUCLEOTIDE SEQUENCE [LARGE SCALE GENOMIC DNA]</scope>
    <source>
        <strain evidence="1 2">DSM 11550</strain>
    </source>
</reference>